<organism evidence="3 4">
    <name type="scientific">Fervidibacillus albus</name>
    <dbReference type="NCBI Taxonomy" id="2980026"/>
    <lineage>
        <taxon>Bacteria</taxon>
        <taxon>Bacillati</taxon>
        <taxon>Bacillota</taxon>
        <taxon>Bacilli</taxon>
        <taxon>Bacillales</taxon>
        <taxon>Bacillaceae</taxon>
        <taxon>Fervidibacillus</taxon>
    </lineage>
</organism>
<evidence type="ECO:0000313" key="4">
    <source>
        <dbReference type="Proteomes" id="UP001164718"/>
    </source>
</evidence>
<comment type="subunit">
    <text evidence="1">Component of the MPD complex composed of SpoIIM, SpoIIP and SpoIID.</text>
</comment>
<evidence type="ECO:0000256" key="1">
    <source>
        <dbReference type="PIRNR" id="PIRNR038973"/>
    </source>
</evidence>
<keyword evidence="1 2" id="KW-0812">Transmembrane</keyword>
<feature type="transmembrane region" description="Helical" evidence="2">
    <location>
        <begin position="113"/>
        <end position="134"/>
    </location>
</feature>
<protein>
    <recommendedName>
        <fullName evidence="1">Stage II sporulation protein M</fullName>
    </recommendedName>
</protein>
<keyword evidence="2" id="KW-1133">Transmembrane helix</keyword>
<sequence length="212" mass="23982">MKKRIGSNVIQQHIQKHSPMYIFHTVLFIMGIVFGAIFVNSLSTTQKDDLFYILNEYFHQLQQNETVQPIDVFWHSIGYNSKYIGLMWVLGASMIGLPLVFILLFLKGVVIGFTVGFIVQQVGWKGVFLAIGSVLPQNFIIVPVFISMAVVSVHFSAQMFKKLFMKSSYRPFTPVLIEYGLFFGIAILLLCVAAFIEGYITPVLMRGILNIS</sequence>
<dbReference type="RefSeq" id="WP_275418291.1">
    <property type="nucleotide sequence ID" value="NZ_CP106878.1"/>
</dbReference>
<dbReference type="InterPro" id="IPR002798">
    <property type="entry name" value="SpoIIM-like"/>
</dbReference>
<feature type="transmembrane region" description="Helical" evidence="2">
    <location>
        <begin position="172"/>
        <end position="196"/>
    </location>
</feature>
<dbReference type="NCBIfam" id="TIGR02831">
    <property type="entry name" value="spo_II_M"/>
    <property type="match status" value="1"/>
</dbReference>
<comment type="function">
    <text evidence="1">Required for complete septum migration and engulfment of the forespore compartment during sporulation. Required for stabilizing and recruiting of SpoIIP to the septal membrane.</text>
</comment>
<keyword evidence="1" id="KW-0749">Sporulation</keyword>
<reference evidence="3" key="1">
    <citation type="submission" date="2022-09" db="EMBL/GenBank/DDBJ databases">
        <title>Complete Genomes of Fervidibacillus albus and Fervidibacillus halotolerans isolated from tidal flat sediments.</title>
        <authorList>
            <person name="Kwon K.K."/>
            <person name="Yang S.-H."/>
            <person name="Park M.J."/>
            <person name="Oh H.-M."/>
        </authorList>
    </citation>
    <scope>NUCLEOTIDE SEQUENCE</scope>
    <source>
        <strain evidence="3">MEBiC13591</strain>
    </source>
</reference>
<feature type="transmembrane region" description="Helical" evidence="2">
    <location>
        <begin position="83"/>
        <end position="106"/>
    </location>
</feature>
<dbReference type="KEGG" id="faf:OE104_04025"/>
<dbReference type="EMBL" id="CP106878">
    <property type="protein sequence ID" value="WAA10500.1"/>
    <property type="molecule type" value="Genomic_DNA"/>
</dbReference>
<dbReference type="Proteomes" id="UP001164718">
    <property type="component" value="Chromosome"/>
</dbReference>
<feature type="transmembrane region" description="Helical" evidence="2">
    <location>
        <begin position="21"/>
        <end position="42"/>
    </location>
</feature>
<name>A0A9E8RVB5_9BACI</name>
<keyword evidence="1" id="KW-1003">Cell membrane</keyword>
<dbReference type="Pfam" id="PF01944">
    <property type="entry name" value="SpoIIM"/>
    <property type="match status" value="1"/>
</dbReference>
<dbReference type="PIRSF" id="PIRSF038973">
    <property type="entry name" value="SpoIIM"/>
    <property type="match status" value="1"/>
</dbReference>
<dbReference type="AlphaFoldDB" id="A0A9E8RVB5"/>
<gene>
    <name evidence="3" type="primary">spoIIM</name>
    <name evidence="3" type="ORF">OE104_04025</name>
</gene>
<dbReference type="InterPro" id="IPR014196">
    <property type="entry name" value="SpoIIM"/>
</dbReference>
<comment type="subcellular location">
    <subcellularLocation>
        <location evidence="1">Cell membrane</location>
        <topology evidence="1">Multi-pass membrane protein</topology>
    </subcellularLocation>
    <text evidence="1">Localizes to the sporulation septum and to the second division site within the mother cell. Before the start of engulfment localizes to the septal midpoint, then spreads throughout the septum prior to becoming enriched at the leading edge of the engulfing membrane, where it remains until the completion of membrane migration. Some remain partially trapped at the septum during engulfment and upon completion of engulfment become dispersed in the outer forespore membrane. Localization of the MPD complex to the septal membrane is dependent on SpoIIB.</text>
</comment>
<dbReference type="GO" id="GO:0005886">
    <property type="term" value="C:plasma membrane"/>
    <property type="evidence" value="ECO:0007669"/>
    <property type="project" value="UniProtKB-SubCell"/>
</dbReference>
<evidence type="ECO:0000256" key="2">
    <source>
        <dbReference type="SAM" id="Phobius"/>
    </source>
</evidence>
<evidence type="ECO:0000313" key="3">
    <source>
        <dbReference type="EMBL" id="WAA10500.1"/>
    </source>
</evidence>
<proteinExistence type="predicted"/>
<accession>A0A9E8RVB5</accession>
<keyword evidence="1 2" id="KW-0472">Membrane</keyword>
<feature type="transmembrane region" description="Helical" evidence="2">
    <location>
        <begin position="140"/>
        <end position="160"/>
    </location>
</feature>
<keyword evidence="4" id="KW-1185">Reference proteome</keyword>
<dbReference type="GO" id="GO:0030435">
    <property type="term" value="P:sporulation resulting in formation of a cellular spore"/>
    <property type="evidence" value="ECO:0007669"/>
    <property type="project" value="UniProtKB-KW"/>
</dbReference>